<proteinExistence type="predicted"/>
<dbReference type="AlphaFoldDB" id="A0A6P3CAF1"/>
<evidence type="ECO:0000313" key="2">
    <source>
        <dbReference type="EMBL" id="VWD64619.1"/>
    </source>
</evidence>
<dbReference type="Proteomes" id="UP000494110">
    <property type="component" value="Unassembled WGS sequence"/>
</dbReference>
<organism evidence="2 3">
    <name type="scientific">Burkholderia lata (strain ATCC 17760 / DSM 23089 / LMG 22485 / NCIMB 9086 / R18194 / 383)</name>
    <dbReference type="NCBI Taxonomy" id="482957"/>
    <lineage>
        <taxon>Bacteria</taxon>
        <taxon>Pseudomonadati</taxon>
        <taxon>Pseudomonadota</taxon>
        <taxon>Betaproteobacteria</taxon>
        <taxon>Burkholderiales</taxon>
        <taxon>Burkholderiaceae</taxon>
        <taxon>Burkholderia</taxon>
        <taxon>Burkholderia cepacia complex</taxon>
    </lineage>
</organism>
<evidence type="ECO:0000313" key="3">
    <source>
        <dbReference type="Proteomes" id="UP000494110"/>
    </source>
</evidence>
<name>A0A6P3CAF1_BURL3</name>
<gene>
    <name evidence="2" type="ORF">BLA39750_07915</name>
</gene>
<accession>A0A6P3CAF1</accession>
<sequence length="83" mass="8864">MAGRQPHARGDPLAGAAAGRAERQRDTAEQQQQLEAASGQYRHRHRAVSSFEILRITSRPTVSNPAAIVSIVCPGCVVNSSIT</sequence>
<feature type="region of interest" description="Disordered" evidence="1">
    <location>
        <begin position="1"/>
        <end position="42"/>
    </location>
</feature>
<reference evidence="2 3" key="1">
    <citation type="submission" date="2019-09" db="EMBL/GenBank/DDBJ databases">
        <authorList>
            <person name="Depoorter E."/>
        </authorList>
    </citation>
    <scope>NUCLEOTIDE SEQUENCE [LARGE SCALE GENOMIC DNA]</scope>
    <source>
        <strain evidence="2">R-39750</strain>
    </source>
</reference>
<evidence type="ECO:0000256" key="1">
    <source>
        <dbReference type="SAM" id="MobiDB-lite"/>
    </source>
</evidence>
<protein>
    <submittedName>
        <fullName evidence="2">Uncharacterized protein</fullName>
    </submittedName>
</protein>
<dbReference type="EMBL" id="CABVQN010000084">
    <property type="protein sequence ID" value="VWD64619.1"/>
    <property type="molecule type" value="Genomic_DNA"/>
</dbReference>